<evidence type="ECO:0000313" key="2">
    <source>
        <dbReference type="EMBL" id="KLU88445.1"/>
    </source>
</evidence>
<dbReference type="Proteomes" id="UP000011715">
    <property type="component" value="Unassembled WGS sequence"/>
</dbReference>
<reference evidence="3" key="4">
    <citation type="journal article" date="2015" name="G3 (Bethesda)">
        <title>Genome sequences of three phytopathogenic species of the Magnaporthaceae family of fungi.</title>
        <authorList>
            <person name="Okagaki L.H."/>
            <person name="Nunes C.C."/>
            <person name="Sailsbery J."/>
            <person name="Clay B."/>
            <person name="Brown D."/>
            <person name="John T."/>
            <person name="Oh Y."/>
            <person name="Young N."/>
            <person name="Fitzgerald M."/>
            <person name="Haas B.J."/>
            <person name="Zeng Q."/>
            <person name="Young S."/>
            <person name="Adiconis X."/>
            <person name="Fan L."/>
            <person name="Levin J.Z."/>
            <person name="Mitchell T.K."/>
            <person name="Okubara P.A."/>
            <person name="Farman M.L."/>
            <person name="Kohn L.M."/>
            <person name="Birren B."/>
            <person name="Ma L.-J."/>
            <person name="Dean R.A."/>
        </authorList>
    </citation>
    <scope>NUCLEOTIDE SEQUENCE</scope>
    <source>
        <strain evidence="3">ATCC 64411 / 73-15</strain>
    </source>
</reference>
<dbReference type="EMBL" id="ADBL01001793">
    <property type="status" value="NOT_ANNOTATED_CDS"/>
    <property type="molecule type" value="Genomic_DNA"/>
</dbReference>
<reference evidence="2" key="3">
    <citation type="submission" date="2011-03" db="EMBL/GenBank/DDBJ databases">
        <title>Annotation of Magnaporthe poae ATCC 64411.</title>
        <authorList>
            <person name="Ma L.-J."/>
            <person name="Dead R."/>
            <person name="Young S.K."/>
            <person name="Zeng Q."/>
            <person name="Gargeya S."/>
            <person name="Fitzgerald M."/>
            <person name="Haas B."/>
            <person name="Abouelleil A."/>
            <person name="Alvarado L."/>
            <person name="Arachchi H.M."/>
            <person name="Berlin A."/>
            <person name="Brown A."/>
            <person name="Chapman S.B."/>
            <person name="Chen Z."/>
            <person name="Dunbar C."/>
            <person name="Freedman E."/>
            <person name="Gearin G."/>
            <person name="Gellesch M."/>
            <person name="Goldberg J."/>
            <person name="Griggs A."/>
            <person name="Gujja S."/>
            <person name="Heiman D."/>
            <person name="Howarth C."/>
            <person name="Larson L."/>
            <person name="Lui A."/>
            <person name="MacDonald P.J.P."/>
            <person name="Mehta T."/>
            <person name="Montmayeur A."/>
            <person name="Murphy C."/>
            <person name="Neiman D."/>
            <person name="Pearson M."/>
            <person name="Priest M."/>
            <person name="Roberts A."/>
            <person name="Saif S."/>
            <person name="Shea T."/>
            <person name="Shenoy N."/>
            <person name="Sisk P."/>
            <person name="Stolte C."/>
            <person name="Sykes S."/>
            <person name="Yandava C."/>
            <person name="Wortman J."/>
            <person name="Nusbaum C."/>
            <person name="Birren B."/>
        </authorList>
    </citation>
    <scope>NUCLEOTIDE SEQUENCE</scope>
    <source>
        <strain evidence="2">ATCC 64411</strain>
    </source>
</reference>
<gene>
    <name evidence="2" type="ORF">MAPG_07431</name>
</gene>
<dbReference type="EnsemblFungi" id="MAPG_07431T0">
    <property type="protein sequence ID" value="MAPG_07431T0"/>
    <property type="gene ID" value="MAPG_07431"/>
</dbReference>
<protein>
    <submittedName>
        <fullName evidence="2 3">Uncharacterized protein</fullName>
    </submittedName>
</protein>
<feature type="compositionally biased region" description="Basic and acidic residues" evidence="1">
    <location>
        <begin position="26"/>
        <end position="35"/>
    </location>
</feature>
<sequence length="133" mass="14704">MDRISKHSGGRNGALGFGSNTQQWDHNGEKPDAGGDGKVGSVCCNNALRRHTPHTHPPLVWVVEGCCHFCLFSRKDEPSIGSSVPKLCFSFFIPQILLHLSSLVLGQPVQQQTLRPKGKKPRENRTKGYLRNC</sequence>
<proteinExistence type="predicted"/>
<organism evidence="3 4">
    <name type="scientific">Magnaporthiopsis poae (strain ATCC 64411 / 73-15)</name>
    <name type="common">Kentucky bluegrass fungus</name>
    <name type="synonym">Magnaporthe poae</name>
    <dbReference type="NCBI Taxonomy" id="644358"/>
    <lineage>
        <taxon>Eukaryota</taxon>
        <taxon>Fungi</taxon>
        <taxon>Dikarya</taxon>
        <taxon>Ascomycota</taxon>
        <taxon>Pezizomycotina</taxon>
        <taxon>Sordariomycetes</taxon>
        <taxon>Sordariomycetidae</taxon>
        <taxon>Magnaporthales</taxon>
        <taxon>Magnaporthaceae</taxon>
        <taxon>Magnaporthiopsis</taxon>
    </lineage>
</organism>
<dbReference type="VEuPathDB" id="FungiDB:MAPG_07431"/>
<accession>A0A0C4E4N4</accession>
<dbReference type="EMBL" id="GL876971">
    <property type="protein sequence ID" value="KLU88445.1"/>
    <property type="molecule type" value="Genomic_DNA"/>
</dbReference>
<reference evidence="3" key="5">
    <citation type="submission" date="2015-06" db="UniProtKB">
        <authorList>
            <consortium name="EnsemblFungi"/>
        </authorList>
    </citation>
    <scope>IDENTIFICATION</scope>
    <source>
        <strain evidence="3">ATCC 64411</strain>
    </source>
</reference>
<evidence type="ECO:0000313" key="4">
    <source>
        <dbReference type="Proteomes" id="UP000011715"/>
    </source>
</evidence>
<evidence type="ECO:0000313" key="3">
    <source>
        <dbReference type="EnsemblFungi" id="MAPG_07431T0"/>
    </source>
</evidence>
<reference evidence="4" key="1">
    <citation type="submission" date="2010-05" db="EMBL/GenBank/DDBJ databases">
        <title>The genome sequence of Magnaporthe poae strain ATCC 64411.</title>
        <authorList>
            <person name="Ma L.-J."/>
            <person name="Dead R."/>
            <person name="Young S."/>
            <person name="Zeng Q."/>
            <person name="Koehrsen M."/>
            <person name="Alvarado L."/>
            <person name="Berlin A."/>
            <person name="Chapman S.B."/>
            <person name="Chen Z."/>
            <person name="Freedman E."/>
            <person name="Gellesch M."/>
            <person name="Goldberg J."/>
            <person name="Griggs A."/>
            <person name="Gujja S."/>
            <person name="Heilman E.R."/>
            <person name="Heiman D."/>
            <person name="Hepburn T."/>
            <person name="Howarth C."/>
            <person name="Jen D."/>
            <person name="Larson L."/>
            <person name="Mehta T."/>
            <person name="Neiman D."/>
            <person name="Pearson M."/>
            <person name="Roberts A."/>
            <person name="Saif S."/>
            <person name="Shea T."/>
            <person name="Shenoy N."/>
            <person name="Sisk P."/>
            <person name="Stolte C."/>
            <person name="Sykes S."/>
            <person name="Walk T."/>
            <person name="White J."/>
            <person name="Yandava C."/>
            <person name="Haas B."/>
            <person name="Nusbaum C."/>
            <person name="Birren B."/>
        </authorList>
    </citation>
    <scope>NUCLEOTIDE SEQUENCE [LARGE SCALE GENOMIC DNA]</scope>
    <source>
        <strain evidence="4">ATCC 64411 / 73-15</strain>
    </source>
</reference>
<feature type="region of interest" description="Disordered" evidence="1">
    <location>
        <begin position="1"/>
        <end position="38"/>
    </location>
</feature>
<evidence type="ECO:0000256" key="1">
    <source>
        <dbReference type="SAM" id="MobiDB-lite"/>
    </source>
</evidence>
<keyword evidence="4" id="KW-1185">Reference proteome</keyword>
<reference evidence="2" key="2">
    <citation type="submission" date="2010-05" db="EMBL/GenBank/DDBJ databases">
        <title>The Genome Sequence of Magnaporthe poae strain ATCC 64411.</title>
        <authorList>
            <consortium name="The Broad Institute Genome Sequencing Platform"/>
            <consortium name="Broad Institute Genome Sequencing Center for Infectious Disease"/>
            <person name="Ma L.-J."/>
            <person name="Dead R."/>
            <person name="Young S."/>
            <person name="Zeng Q."/>
            <person name="Koehrsen M."/>
            <person name="Alvarado L."/>
            <person name="Berlin A."/>
            <person name="Chapman S.B."/>
            <person name="Chen Z."/>
            <person name="Freedman E."/>
            <person name="Gellesch M."/>
            <person name="Goldberg J."/>
            <person name="Griggs A."/>
            <person name="Gujja S."/>
            <person name="Heilman E.R."/>
            <person name="Heiman D."/>
            <person name="Hepburn T."/>
            <person name="Howarth C."/>
            <person name="Jen D."/>
            <person name="Larson L."/>
            <person name="Mehta T."/>
            <person name="Neiman D."/>
            <person name="Pearson M."/>
            <person name="Roberts A."/>
            <person name="Saif S."/>
            <person name="Shea T."/>
            <person name="Shenoy N."/>
            <person name="Sisk P."/>
            <person name="Stolte C."/>
            <person name="Sykes S."/>
            <person name="Walk T."/>
            <person name="White J."/>
            <person name="Yandava C."/>
            <person name="Haas B."/>
            <person name="Nusbaum C."/>
            <person name="Birren B."/>
        </authorList>
    </citation>
    <scope>NUCLEOTIDE SEQUENCE</scope>
    <source>
        <strain evidence="2">ATCC 64411</strain>
    </source>
</reference>
<name>A0A0C4E4N4_MAGP6</name>
<dbReference type="AlphaFoldDB" id="A0A0C4E4N4"/>